<organism evidence="1">
    <name type="scientific">Anguilla anguilla</name>
    <name type="common">European freshwater eel</name>
    <name type="synonym">Muraena anguilla</name>
    <dbReference type="NCBI Taxonomy" id="7936"/>
    <lineage>
        <taxon>Eukaryota</taxon>
        <taxon>Metazoa</taxon>
        <taxon>Chordata</taxon>
        <taxon>Craniata</taxon>
        <taxon>Vertebrata</taxon>
        <taxon>Euteleostomi</taxon>
        <taxon>Actinopterygii</taxon>
        <taxon>Neopterygii</taxon>
        <taxon>Teleostei</taxon>
        <taxon>Anguilliformes</taxon>
        <taxon>Anguillidae</taxon>
        <taxon>Anguilla</taxon>
    </lineage>
</organism>
<sequence length="30" mass="3527">MFYCVSNLHRLLLQMTIARNGYIIAAYITH</sequence>
<proteinExistence type="predicted"/>
<dbReference type="EMBL" id="GBXM01042037">
    <property type="protein sequence ID" value="JAH66540.1"/>
    <property type="molecule type" value="Transcribed_RNA"/>
</dbReference>
<dbReference type="AlphaFoldDB" id="A0A0E9UMS7"/>
<name>A0A0E9UMS7_ANGAN</name>
<evidence type="ECO:0000313" key="1">
    <source>
        <dbReference type="EMBL" id="JAH66540.1"/>
    </source>
</evidence>
<reference evidence="1" key="1">
    <citation type="submission" date="2014-11" db="EMBL/GenBank/DDBJ databases">
        <authorList>
            <person name="Amaro Gonzalez C."/>
        </authorList>
    </citation>
    <scope>NUCLEOTIDE SEQUENCE</scope>
</reference>
<accession>A0A0E9UMS7</accession>
<reference evidence="1" key="2">
    <citation type="journal article" date="2015" name="Fish Shellfish Immunol.">
        <title>Early steps in the European eel (Anguilla anguilla)-Vibrio vulnificus interaction in the gills: Role of the RtxA13 toxin.</title>
        <authorList>
            <person name="Callol A."/>
            <person name="Pajuelo D."/>
            <person name="Ebbesson L."/>
            <person name="Teles M."/>
            <person name="MacKenzie S."/>
            <person name="Amaro C."/>
        </authorList>
    </citation>
    <scope>NUCLEOTIDE SEQUENCE</scope>
</reference>
<protein>
    <submittedName>
        <fullName evidence="1">Uncharacterized protein</fullName>
    </submittedName>
</protein>